<keyword evidence="2 5" id="KW-0732">Signal</keyword>
<keyword evidence="3" id="KW-0472">Membrane</keyword>
<evidence type="ECO:0000256" key="2">
    <source>
        <dbReference type="ARBA" id="ARBA00022729"/>
    </source>
</evidence>
<comment type="similarity">
    <text evidence="4">Belongs to the Omp25/RopB family.</text>
</comment>
<evidence type="ECO:0000313" key="7">
    <source>
        <dbReference type="EMBL" id="NVD27090.1"/>
    </source>
</evidence>
<dbReference type="Pfam" id="PF13505">
    <property type="entry name" value="OMP_b-brl"/>
    <property type="match status" value="1"/>
</dbReference>
<gene>
    <name evidence="7" type="ORF">HUO14_04095</name>
</gene>
<accession>A0ABX2N067</accession>
<sequence>MKNVTIAAAIAASALASPVLAQEAGDFSGVKGTAIAGYDNTDFGIDGAGSTDNADGFLYGASLGYDIQSNNIVYGVEAEITESTGELTGGGASVDASRDLYAGARLGFVVGDSALLYAKAGYTNARYTASGAGFGGVAGNADGVRVGAGIEYKLSDNAFVRGEYRYSNYEAGVSRNQVVGGVGFRF</sequence>
<dbReference type="InterPro" id="IPR011250">
    <property type="entry name" value="OMP/PagP_B-barrel"/>
</dbReference>
<dbReference type="EMBL" id="JABWMH010000001">
    <property type="protein sequence ID" value="NVD27090.1"/>
    <property type="molecule type" value="Genomic_DNA"/>
</dbReference>
<dbReference type="Proteomes" id="UP000652427">
    <property type="component" value="Unassembled WGS sequence"/>
</dbReference>
<dbReference type="PANTHER" id="PTHR34001">
    <property type="entry name" value="BLL7405 PROTEIN"/>
    <property type="match status" value="1"/>
</dbReference>
<dbReference type="InterPro" id="IPR027385">
    <property type="entry name" value="Beta-barrel_OMP"/>
</dbReference>
<dbReference type="Gene3D" id="2.40.160.20">
    <property type="match status" value="1"/>
</dbReference>
<keyword evidence="8" id="KW-1185">Reference proteome</keyword>
<dbReference type="RefSeq" id="WP_176278573.1">
    <property type="nucleotide sequence ID" value="NZ_JABWMH010000001.1"/>
</dbReference>
<protein>
    <submittedName>
        <fullName evidence="7">Porin family protein</fullName>
    </submittedName>
</protein>
<feature type="domain" description="Outer membrane protein beta-barrel" evidence="6">
    <location>
        <begin position="9"/>
        <end position="186"/>
    </location>
</feature>
<dbReference type="SUPFAM" id="SSF56925">
    <property type="entry name" value="OMPA-like"/>
    <property type="match status" value="1"/>
</dbReference>
<proteinExistence type="inferred from homology"/>
<evidence type="ECO:0000256" key="3">
    <source>
        <dbReference type="ARBA" id="ARBA00023136"/>
    </source>
</evidence>
<dbReference type="PANTHER" id="PTHR34001:SF3">
    <property type="entry name" value="BLL7405 PROTEIN"/>
    <property type="match status" value="1"/>
</dbReference>
<comment type="subcellular location">
    <subcellularLocation>
        <location evidence="1">Membrane</location>
    </subcellularLocation>
</comment>
<dbReference type="InterPro" id="IPR051692">
    <property type="entry name" value="OMP-like"/>
</dbReference>
<evidence type="ECO:0000256" key="5">
    <source>
        <dbReference type="SAM" id="SignalP"/>
    </source>
</evidence>
<reference evidence="7 8" key="1">
    <citation type="submission" date="2020-06" db="EMBL/GenBank/DDBJ databases">
        <authorList>
            <person name="Kim S.-J."/>
            <person name="Park S.-J."/>
        </authorList>
    </citation>
    <scope>NUCLEOTIDE SEQUENCE [LARGE SCALE GENOMIC DNA]</scope>
    <source>
        <strain evidence="7 8">SW-151</strain>
    </source>
</reference>
<evidence type="ECO:0000259" key="6">
    <source>
        <dbReference type="Pfam" id="PF13505"/>
    </source>
</evidence>
<feature type="chain" id="PRO_5045303492" evidence="5">
    <location>
        <begin position="22"/>
        <end position="186"/>
    </location>
</feature>
<name>A0ABX2N067_9SPHN</name>
<evidence type="ECO:0000313" key="8">
    <source>
        <dbReference type="Proteomes" id="UP000652427"/>
    </source>
</evidence>
<evidence type="ECO:0000256" key="4">
    <source>
        <dbReference type="ARBA" id="ARBA00038306"/>
    </source>
</evidence>
<evidence type="ECO:0000256" key="1">
    <source>
        <dbReference type="ARBA" id="ARBA00004370"/>
    </source>
</evidence>
<feature type="signal peptide" evidence="5">
    <location>
        <begin position="1"/>
        <end position="21"/>
    </location>
</feature>
<organism evidence="7 8">
    <name type="scientific">Parasphingorhabdus flavimaris</name>
    <dbReference type="NCBI Taxonomy" id="266812"/>
    <lineage>
        <taxon>Bacteria</taxon>
        <taxon>Pseudomonadati</taxon>
        <taxon>Pseudomonadota</taxon>
        <taxon>Alphaproteobacteria</taxon>
        <taxon>Sphingomonadales</taxon>
        <taxon>Sphingomonadaceae</taxon>
        <taxon>Parasphingorhabdus</taxon>
    </lineage>
</organism>
<comment type="caution">
    <text evidence="7">The sequence shown here is derived from an EMBL/GenBank/DDBJ whole genome shotgun (WGS) entry which is preliminary data.</text>
</comment>